<evidence type="ECO:0000256" key="4">
    <source>
        <dbReference type="ARBA" id="ARBA00022737"/>
    </source>
</evidence>
<dbReference type="InterPro" id="IPR024977">
    <property type="entry name" value="Apc4-like_WD40_dom"/>
</dbReference>
<evidence type="ECO:0000256" key="2">
    <source>
        <dbReference type="ARBA" id="ARBA00022574"/>
    </source>
</evidence>
<keyword evidence="5 10" id="KW-0256">Endoplasmic reticulum</keyword>
<comment type="similarity">
    <text evidence="10">Belongs to the WD repeat SEC12 family.</text>
</comment>
<comment type="function">
    <text evidence="10">Guanine nucleotide-exchange factor (GEF) required for the formation or budding of transport vesicles from the ER.</text>
</comment>
<keyword evidence="4 10" id="KW-0677">Repeat</keyword>
<gene>
    <name evidence="13" type="primary">NDAI0I00390</name>
    <name evidence="13" type="ordered locus">NDAI_0I00390</name>
</gene>
<dbReference type="InterPro" id="IPR036322">
    <property type="entry name" value="WD40_repeat_dom_sf"/>
</dbReference>
<evidence type="ECO:0000256" key="6">
    <source>
        <dbReference type="ARBA" id="ARBA00022892"/>
    </source>
</evidence>
<evidence type="ECO:0000256" key="3">
    <source>
        <dbReference type="ARBA" id="ARBA00022692"/>
    </source>
</evidence>
<evidence type="ECO:0000256" key="1">
    <source>
        <dbReference type="ARBA" id="ARBA00022448"/>
    </source>
</evidence>
<dbReference type="InterPro" id="IPR001680">
    <property type="entry name" value="WD40_rpt"/>
</dbReference>
<keyword evidence="6" id="KW-0931">ER-Golgi transport</keyword>
<evidence type="ECO:0000256" key="9">
    <source>
        <dbReference type="ARBA" id="ARBA00023136"/>
    </source>
</evidence>
<keyword evidence="2 10" id="KW-0853">WD repeat</keyword>
<dbReference type="SUPFAM" id="SSF50978">
    <property type="entry name" value="WD40 repeat-like"/>
    <property type="match status" value="1"/>
</dbReference>
<evidence type="ECO:0000256" key="7">
    <source>
        <dbReference type="ARBA" id="ARBA00022927"/>
    </source>
</evidence>
<dbReference type="KEGG" id="ndi:NDAI_0I00390"/>
<feature type="transmembrane region" description="Helical" evidence="10">
    <location>
        <begin position="345"/>
        <end position="363"/>
    </location>
</feature>
<keyword evidence="9 10" id="KW-0472">Membrane</keyword>
<dbReference type="GO" id="GO:0005085">
    <property type="term" value="F:guanyl-nucleotide exchange factor activity"/>
    <property type="evidence" value="ECO:0007669"/>
    <property type="project" value="InterPro"/>
</dbReference>
<evidence type="ECO:0000313" key="14">
    <source>
        <dbReference type="Proteomes" id="UP000000689"/>
    </source>
</evidence>
<comment type="subcellular location">
    <subcellularLocation>
        <location evidence="10">Endoplasmic reticulum membrane</location>
        <topology evidence="10">Single-pass type II membrane protein</topology>
    </subcellularLocation>
    <subcellularLocation>
        <location evidence="10">Golgi apparatus membrane</location>
        <topology evidence="10">Single-pass type II membrane protein</topology>
    </subcellularLocation>
</comment>
<dbReference type="STRING" id="1071378.G0WFP7"/>
<dbReference type="Proteomes" id="UP000000689">
    <property type="component" value="Chromosome 9"/>
</dbReference>
<keyword evidence="14" id="KW-1185">Reference proteome</keyword>
<feature type="compositionally biased region" description="Low complexity" evidence="11">
    <location>
        <begin position="963"/>
        <end position="977"/>
    </location>
</feature>
<dbReference type="InterPro" id="IPR015943">
    <property type="entry name" value="WD40/YVTN_repeat-like_dom_sf"/>
</dbReference>
<evidence type="ECO:0000256" key="11">
    <source>
        <dbReference type="SAM" id="MobiDB-lite"/>
    </source>
</evidence>
<sequence length="1095" mass="118573">MKFKSSRYNVGYPICGAKFLNNSLLLVAGGHYETDKITILQIDFTKKKIVKRFREITLEPTDNAPTTLDSQQNLVLMGCNENSQKIQSGLGNHHIRKFIFENEHLRYVASVDFDRSNDPSQATKFITIAPDMSIAIIASSNIPTVLKVIDPNMLIERFEIETGREVKDVGFSPDSKLVGYITESTLEVFSTLTGRFVSRKTDFNQTWTLSNVKFLNDNAIIIVGSLKNSKGIVLTKISLKDDTASIDETKKISNSISSVTSMDIAPTGNLIGLSTNDNSLILLRLNGFKILHIFKQLHEQPITKVSFTPDSRHVATVSSDCKTTVVELPPNLGKLSSFFSKLKKLFLNLIMVVLLAYLAQLIYKHNLHQKTYDYILEKYVAQRDSSAYFNINDGVETSIIQGDIVSVRSVTHPLDTENTIINTSAFDTSTESSPIWLTLTTETTETVPTFISPTTIPSSKKERIGKPISATTTKETQNNIEKLKRMMNDESSVESPLTVASDMLRMSIAPVSINIENTENKQETELATTDTFIETTTTTTTPLAAATTFSQKNVISTTSTAAAFTVLDTITASHSSASITAPSSSIIATDSSSTTTSEFSSSPKHLTYSTPTFLSSNSSDAFCTSTQTYLSSSITPSESIESSSTNLTKKTEMLVNSTSILEDLTTEVTILLESVQSPETTLSSSTPSEHASVLTSPISNTSIIADIDSVTSNTSTPLPISCTSSSSIETATSVDVPVSSTLSSSTDTVTSPILSFEILESPKETVISSTLSSEVLQSSIKSANVSSSITSSATILSSESSQAINTTSFMRFTDETLDAPIPIITSTSLTTIKTANVIKASISSEADVFPTAGSYTETAVSNYVATSFEEPLTNTFTEQKIRTTTANLQETVVLRTIWIDGSWYMYEEATSVTIEHPTKTETFELQDVPTPFNESTLNSTVADMVSSLNSIAEETVPSPASLSTTESSTSTETVVSTTPVTNVTQMGTPLSTNVSYTDDAEKVNTPVGQEITSIDEMPSVSCIESMTTTSSPLSDETISDNPSTLIQEKLSSSDKISIVTEITEKPTPILEEISETRIDEATSGSVTDTIAHDEL</sequence>
<dbReference type="HOGENOM" id="CLU_284009_0_0_1"/>
<dbReference type="PANTHER" id="PTHR23284">
    <property type="entry name" value="PROLACTIN REGULATORY ELEMENT BINDING PROTEIN"/>
    <property type="match status" value="1"/>
</dbReference>
<feature type="domain" description="Anaphase-promoting complex subunit 4-like WD40" evidence="12">
    <location>
        <begin position="265"/>
        <end position="326"/>
    </location>
</feature>
<dbReference type="InterPro" id="IPR045260">
    <property type="entry name" value="Sec12-like"/>
</dbReference>
<dbReference type="RefSeq" id="XP_003671851.1">
    <property type="nucleotide sequence ID" value="XM_003671803.1"/>
</dbReference>
<dbReference type="OrthoDB" id="2013972at2759"/>
<evidence type="ECO:0000313" key="13">
    <source>
        <dbReference type="EMBL" id="CCD26608.1"/>
    </source>
</evidence>
<organism evidence="13 14">
    <name type="scientific">Naumovozyma dairenensis (strain ATCC 10597 / BCRC 20456 / CBS 421 / NBRC 0211 / NRRL Y-12639)</name>
    <name type="common">Saccharomyces dairenensis</name>
    <dbReference type="NCBI Taxonomy" id="1071378"/>
    <lineage>
        <taxon>Eukaryota</taxon>
        <taxon>Fungi</taxon>
        <taxon>Dikarya</taxon>
        <taxon>Ascomycota</taxon>
        <taxon>Saccharomycotina</taxon>
        <taxon>Saccharomycetes</taxon>
        <taxon>Saccharomycetales</taxon>
        <taxon>Saccharomycetaceae</taxon>
        <taxon>Naumovozyma</taxon>
    </lineage>
</organism>
<feature type="region of interest" description="Disordered" evidence="11">
    <location>
        <begin position="956"/>
        <end position="977"/>
    </location>
</feature>
<evidence type="ECO:0000256" key="8">
    <source>
        <dbReference type="ARBA" id="ARBA00022989"/>
    </source>
</evidence>
<evidence type="ECO:0000256" key="10">
    <source>
        <dbReference type="RuleBase" id="RU369019"/>
    </source>
</evidence>
<keyword evidence="3 10" id="KW-0812">Transmembrane</keyword>
<name>G0WFP7_NAUDC</name>
<dbReference type="Gene3D" id="2.130.10.10">
    <property type="entry name" value="YVTN repeat-like/Quinoprotein amine dehydrogenase"/>
    <property type="match status" value="1"/>
</dbReference>
<keyword evidence="8 10" id="KW-1133">Transmembrane helix</keyword>
<dbReference type="GO" id="GO:0003400">
    <property type="term" value="P:regulation of COPII vesicle coating"/>
    <property type="evidence" value="ECO:0007669"/>
    <property type="project" value="UniProtKB-UniRule"/>
</dbReference>
<dbReference type="GO" id="GO:0005789">
    <property type="term" value="C:endoplasmic reticulum membrane"/>
    <property type="evidence" value="ECO:0007669"/>
    <property type="project" value="UniProtKB-SubCell"/>
</dbReference>
<reference evidence="13 14" key="1">
    <citation type="journal article" date="2011" name="Proc. Natl. Acad. Sci. U.S.A.">
        <title>Evolutionary erosion of yeast sex chromosomes by mating-type switching accidents.</title>
        <authorList>
            <person name="Gordon J.L."/>
            <person name="Armisen D."/>
            <person name="Proux-Wera E."/>
            <person name="Oheigeartaigh S.S."/>
            <person name="Byrne K.P."/>
            <person name="Wolfe K.H."/>
        </authorList>
    </citation>
    <scope>NUCLEOTIDE SEQUENCE [LARGE SCALE GENOMIC DNA]</scope>
    <source>
        <strain evidence="14">ATCC 10597 / BCRC 20456 / CBS 421 / NBRC 0211 / NRRL Y-12639</strain>
    </source>
</reference>
<keyword evidence="7 10" id="KW-0653">Protein transport</keyword>
<dbReference type="GO" id="GO:0000139">
    <property type="term" value="C:Golgi membrane"/>
    <property type="evidence" value="ECO:0007669"/>
    <property type="project" value="UniProtKB-SubCell"/>
</dbReference>
<dbReference type="OMA" id="RTIWIDG"/>
<evidence type="ECO:0000259" key="12">
    <source>
        <dbReference type="Pfam" id="PF12894"/>
    </source>
</evidence>
<dbReference type="eggNOG" id="KOG0771">
    <property type="taxonomic scope" value="Eukaryota"/>
</dbReference>
<dbReference type="GO" id="GO:0006888">
    <property type="term" value="P:endoplasmic reticulum to Golgi vesicle-mediated transport"/>
    <property type="evidence" value="ECO:0007669"/>
    <property type="project" value="UniProtKB-UniRule"/>
</dbReference>
<keyword evidence="1 10" id="KW-0813">Transport</keyword>
<dbReference type="GeneID" id="11496166"/>
<dbReference type="GO" id="GO:0015031">
    <property type="term" value="P:protein transport"/>
    <property type="evidence" value="ECO:0007669"/>
    <property type="project" value="UniProtKB-KW"/>
</dbReference>
<dbReference type="AlphaFoldDB" id="G0WFP7"/>
<evidence type="ECO:0000256" key="5">
    <source>
        <dbReference type="ARBA" id="ARBA00022824"/>
    </source>
</evidence>
<protein>
    <recommendedName>
        <fullName evidence="10">Guanine nucleotide-exchange factor SEC12</fullName>
    </recommendedName>
</protein>
<proteinExistence type="inferred from homology"/>
<dbReference type="Pfam" id="PF12894">
    <property type="entry name" value="ANAPC4_WD40"/>
    <property type="match status" value="1"/>
</dbReference>
<dbReference type="EMBL" id="HE580275">
    <property type="protein sequence ID" value="CCD26608.1"/>
    <property type="molecule type" value="Genomic_DNA"/>
</dbReference>
<accession>G0WFP7</accession>
<dbReference type="PANTHER" id="PTHR23284:SF0">
    <property type="entry name" value="PROLACTIN REGULATORY ELEMENT-BINDING PROTEIN"/>
    <property type="match status" value="1"/>
</dbReference>
<dbReference type="SMART" id="SM00320">
    <property type="entry name" value="WD40"/>
    <property type="match status" value="2"/>
</dbReference>